<sequence>MMNKLSLPQRWLPTLDVVTTGLWGFLLIKLWISGELNLLIHPAYHWLIVIAGICLLGLSAVKGGQLWKHYQKRLVDRPRNSGGLKEHVTLLPQGFSCYLLLFTAIVGLTVRPQAFTSETALKRGVNDFIPTTEITPQSFTTVTRPEDKSLVEWVRTLNVYPEPDAYTGQKVQVSGFVIHPPDFPPEYSLVARFIITCCAADAYPIGLPLKFPESGETYAQDSWIEVKGEMATEVLNEERRLVIVAQEVQPIPEPRNPYNY</sequence>
<feature type="transmembrane region" description="Helical" evidence="1">
    <location>
        <begin position="44"/>
        <end position="67"/>
    </location>
</feature>
<evidence type="ECO:0000313" key="5">
    <source>
        <dbReference type="Proteomes" id="UP001235849"/>
    </source>
</evidence>
<evidence type="ECO:0000259" key="2">
    <source>
        <dbReference type="Pfam" id="PF09323"/>
    </source>
</evidence>
<dbReference type="NCBIfam" id="TIGR03943">
    <property type="entry name" value="TIGR03943 family putative permease subunit"/>
    <property type="match status" value="1"/>
</dbReference>
<accession>A0ABT7B0J2</accession>
<feature type="domain" description="DUF1980" evidence="2">
    <location>
        <begin position="23"/>
        <end position="126"/>
    </location>
</feature>
<reference evidence="4 5" key="1">
    <citation type="submission" date="2023-01" db="EMBL/GenBank/DDBJ databases">
        <title>Novel diversity within Roseofilum (Cyanobacteria; Desertifilaceae) from marine benthic mats with descriptions of four novel species.</title>
        <authorList>
            <person name="Wang Y."/>
            <person name="Berthold D.E."/>
            <person name="Hu J."/>
            <person name="Lefler F.W."/>
            <person name="Laughinghouse H.D. IV."/>
        </authorList>
    </citation>
    <scope>NUCLEOTIDE SEQUENCE [LARGE SCALE GENOMIC DNA]</scope>
    <source>
        <strain evidence="4 5">BLCC-M114</strain>
    </source>
</reference>
<proteinExistence type="predicted"/>
<protein>
    <submittedName>
        <fullName evidence="4">TIGR03943 family protein</fullName>
    </submittedName>
</protein>
<keyword evidence="1" id="KW-1133">Transmembrane helix</keyword>
<comment type="caution">
    <text evidence="4">The sequence shown here is derived from an EMBL/GenBank/DDBJ whole genome shotgun (WGS) entry which is preliminary data.</text>
</comment>
<feature type="transmembrane region" description="Helical" evidence="1">
    <location>
        <begin position="88"/>
        <end position="110"/>
    </location>
</feature>
<dbReference type="RefSeq" id="WP_283765022.1">
    <property type="nucleotide sequence ID" value="NZ_JAQOSO010000003.1"/>
</dbReference>
<dbReference type="EMBL" id="JAQOSO010000003">
    <property type="protein sequence ID" value="MDJ1172640.1"/>
    <property type="molecule type" value="Genomic_DNA"/>
</dbReference>
<evidence type="ECO:0000313" key="4">
    <source>
        <dbReference type="EMBL" id="MDJ1172640.1"/>
    </source>
</evidence>
<dbReference type="Pfam" id="PF09323">
    <property type="entry name" value="DUF1980"/>
    <property type="match status" value="1"/>
</dbReference>
<dbReference type="Proteomes" id="UP001235849">
    <property type="component" value="Unassembled WGS sequence"/>
</dbReference>
<dbReference type="InterPro" id="IPR015402">
    <property type="entry name" value="DUF1980"/>
</dbReference>
<evidence type="ECO:0000256" key="1">
    <source>
        <dbReference type="SAM" id="Phobius"/>
    </source>
</evidence>
<name>A0ABT7B0J2_9CYAN</name>
<dbReference type="Pfam" id="PF21537">
    <property type="entry name" value="DUF1980_C"/>
    <property type="match status" value="1"/>
</dbReference>
<keyword evidence="5" id="KW-1185">Reference proteome</keyword>
<feature type="domain" description="DUF1980" evidence="3">
    <location>
        <begin position="149"/>
        <end position="260"/>
    </location>
</feature>
<dbReference type="InterPro" id="IPR048493">
    <property type="entry name" value="DUF1980_N"/>
</dbReference>
<organism evidence="4 5">
    <name type="scientific">Roseofilum capinflatum BLCC-M114</name>
    <dbReference type="NCBI Taxonomy" id="3022440"/>
    <lineage>
        <taxon>Bacteria</taxon>
        <taxon>Bacillati</taxon>
        <taxon>Cyanobacteriota</taxon>
        <taxon>Cyanophyceae</taxon>
        <taxon>Desertifilales</taxon>
        <taxon>Desertifilaceae</taxon>
        <taxon>Roseofilum</taxon>
        <taxon>Roseofilum capinflatum</taxon>
    </lineage>
</organism>
<evidence type="ECO:0000259" key="3">
    <source>
        <dbReference type="Pfam" id="PF21537"/>
    </source>
</evidence>
<keyword evidence="1" id="KW-0812">Transmembrane</keyword>
<dbReference type="InterPro" id="IPR048447">
    <property type="entry name" value="DUF1980_C"/>
</dbReference>
<dbReference type="PANTHER" id="PTHR40047">
    <property type="entry name" value="UPF0703 PROTEIN YCGQ"/>
    <property type="match status" value="1"/>
</dbReference>
<gene>
    <name evidence="4" type="ORF">PMG25_00865</name>
</gene>
<dbReference type="InterPro" id="IPR052955">
    <property type="entry name" value="UPF0703_membrane_permease"/>
</dbReference>
<keyword evidence="1" id="KW-0472">Membrane</keyword>
<feature type="transmembrane region" description="Helical" evidence="1">
    <location>
        <begin position="12"/>
        <end position="32"/>
    </location>
</feature>
<dbReference type="PANTHER" id="PTHR40047:SF1">
    <property type="entry name" value="UPF0703 PROTEIN YCGQ"/>
    <property type="match status" value="1"/>
</dbReference>